<keyword evidence="3" id="KW-1185">Reference proteome</keyword>
<dbReference type="GeneID" id="63868006"/>
<feature type="region of interest" description="Disordered" evidence="1">
    <location>
        <begin position="1"/>
        <end position="20"/>
    </location>
</feature>
<dbReference type="VEuPathDB" id="FungiDB:BO72DRAFT_74584"/>
<organism evidence="2 3">
    <name type="scientific">Aspergillus fijiensis CBS 313.89</name>
    <dbReference type="NCBI Taxonomy" id="1448319"/>
    <lineage>
        <taxon>Eukaryota</taxon>
        <taxon>Fungi</taxon>
        <taxon>Dikarya</taxon>
        <taxon>Ascomycota</taxon>
        <taxon>Pezizomycotina</taxon>
        <taxon>Eurotiomycetes</taxon>
        <taxon>Eurotiomycetidae</taxon>
        <taxon>Eurotiales</taxon>
        <taxon>Aspergillaceae</taxon>
        <taxon>Aspergillus</taxon>
    </lineage>
</organism>
<name>A0A8G1VZN0_9EURO</name>
<dbReference type="AlphaFoldDB" id="A0A8G1VZN0"/>
<proteinExistence type="predicted"/>
<gene>
    <name evidence="2" type="ORF">BO72DRAFT_74584</name>
</gene>
<evidence type="ECO:0000313" key="2">
    <source>
        <dbReference type="EMBL" id="RAK78467.1"/>
    </source>
</evidence>
<evidence type="ECO:0000313" key="3">
    <source>
        <dbReference type="Proteomes" id="UP000249789"/>
    </source>
</evidence>
<evidence type="ECO:0000256" key="1">
    <source>
        <dbReference type="SAM" id="MobiDB-lite"/>
    </source>
</evidence>
<dbReference type="EMBL" id="KZ824637">
    <property type="protein sequence ID" value="RAK78467.1"/>
    <property type="molecule type" value="Genomic_DNA"/>
</dbReference>
<protein>
    <submittedName>
        <fullName evidence="2">Uncharacterized protein</fullName>
    </submittedName>
</protein>
<reference evidence="2 3" key="1">
    <citation type="submission" date="2018-02" db="EMBL/GenBank/DDBJ databases">
        <title>The genomes of Aspergillus section Nigri reveals drivers in fungal speciation.</title>
        <authorList>
            <consortium name="DOE Joint Genome Institute"/>
            <person name="Vesth T.C."/>
            <person name="Nybo J."/>
            <person name="Theobald S."/>
            <person name="Brandl J."/>
            <person name="Frisvad J.C."/>
            <person name="Nielsen K.F."/>
            <person name="Lyhne E.K."/>
            <person name="Kogle M.E."/>
            <person name="Kuo A."/>
            <person name="Riley R."/>
            <person name="Clum A."/>
            <person name="Nolan M."/>
            <person name="Lipzen A."/>
            <person name="Salamov A."/>
            <person name="Henrissat B."/>
            <person name="Wiebenga A."/>
            <person name="De vries R.P."/>
            <person name="Grigoriev I.V."/>
            <person name="Mortensen U.H."/>
            <person name="Andersen M.R."/>
            <person name="Baker S.E."/>
        </authorList>
    </citation>
    <scope>NUCLEOTIDE SEQUENCE [LARGE SCALE GENOMIC DNA]</scope>
    <source>
        <strain evidence="2 3">CBS 313.89</strain>
    </source>
</reference>
<accession>A0A8G1VZN0</accession>
<sequence length="158" mass="18361">MQSSPTQQEEPEETESRLGNSHWAPWRSYPIPQKIISPSGSVEPHLGSPRIVLSFFLLVQDVPSRRQRESFHHSRSESSSQAFAYVWSVRTRPGLQIGHNPQRKLKPYHRFFFALSCGQATSSFDKRHQQARARFRRTYPTDYTYITILLLSVSRCLL</sequence>
<dbReference type="RefSeq" id="XP_040802477.1">
    <property type="nucleotide sequence ID" value="XM_040950671.1"/>
</dbReference>
<dbReference type="Proteomes" id="UP000249789">
    <property type="component" value="Unassembled WGS sequence"/>
</dbReference>